<accession>A0AAD4PUU6</accession>
<sequence>MGTPLPETRTQLAIESFKMGHFASLRSAARTLEVPVSPFYYRAAGRDPTRKSQIINLPRLLKRRRFSLNGFSSSIVLEFLLNRHASEGMAEHIRRRRTGDDSPPLGKNWVTKFTNQHTEIKSEMGARLDKERWNCVYSRIHGRMVQPAQVGEGGIPYP</sequence>
<gene>
    <name evidence="1" type="ORF">BGW36DRAFT_389789</name>
</gene>
<comment type="caution">
    <text evidence="1">The sequence shown here is derived from an EMBL/GenBank/DDBJ whole genome shotgun (WGS) entry which is preliminary data.</text>
</comment>
<reference evidence="1" key="1">
    <citation type="submission" date="2021-12" db="EMBL/GenBank/DDBJ databases">
        <title>Convergent genome expansion in fungi linked to evolution of root-endophyte symbiosis.</title>
        <authorList>
            <consortium name="DOE Joint Genome Institute"/>
            <person name="Ke Y.-H."/>
            <person name="Bonito G."/>
            <person name="Liao H.-L."/>
            <person name="Looney B."/>
            <person name="Rojas-Flechas A."/>
            <person name="Nash J."/>
            <person name="Hameed K."/>
            <person name="Schadt C."/>
            <person name="Martin F."/>
            <person name="Crous P.W."/>
            <person name="Miettinen O."/>
            <person name="Magnuson J.K."/>
            <person name="Labbe J."/>
            <person name="Jacobson D."/>
            <person name="Doktycz M.J."/>
            <person name="Veneault-Fourrey C."/>
            <person name="Kuo A."/>
            <person name="Mondo S."/>
            <person name="Calhoun S."/>
            <person name="Riley R."/>
            <person name="Ohm R."/>
            <person name="LaButti K."/>
            <person name="Andreopoulos B."/>
            <person name="Pangilinan J."/>
            <person name="Nolan M."/>
            <person name="Tritt A."/>
            <person name="Clum A."/>
            <person name="Lipzen A."/>
            <person name="Daum C."/>
            <person name="Barry K."/>
            <person name="Grigoriev I.V."/>
            <person name="Vilgalys R."/>
        </authorList>
    </citation>
    <scope>NUCLEOTIDE SEQUENCE</scope>
    <source>
        <strain evidence="1">PMI_201</strain>
    </source>
</reference>
<dbReference type="Proteomes" id="UP001201262">
    <property type="component" value="Unassembled WGS sequence"/>
</dbReference>
<dbReference type="AlphaFoldDB" id="A0AAD4PUU6"/>
<dbReference type="GeneID" id="70247682"/>
<keyword evidence="2" id="KW-1185">Reference proteome</keyword>
<name>A0AAD4PUU6_9EURO</name>
<dbReference type="RefSeq" id="XP_046066101.1">
    <property type="nucleotide sequence ID" value="XM_046217395.1"/>
</dbReference>
<evidence type="ECO:0000313" key="2">
    <source>
        <dbReference type="Proteomes" id="UP001201262"/>
    </source>
</evidence>
<protein>
    <recommendedName>
        <fullName evidence="3">HTH CENPB-type domain-containing protein</fullName>
    </recommendedName>
</protein>
<evidence type="ECO:0008006" key="3">
    <source>
        <dbReference type="Google" id="ProtNLM"/>
    </source>
</evidence>
<evidence type="ECO:0000313" key="1">
    <source>
        <dbReference type="EMBL" id="KAH8689818.1"/>
    </source>
</evidence>
<organism evidence="1 2">
    <name type="scientific">Talaromyces proteolyticus</name>
    <dbReference type="NCBI Taxonomy" id="1131652"/>
    <lineage>
        <taxon>Eukaryota</taxon>
        <taxon>Fungi</taxon>
        <taxon>Dikarya</taxon>
        <taxon>Ascomycota</taxon>
        <taxon>Pezizomycotina</taxon>
        <taxon>Eurotiomycetes</taxon>
        <taxon>Eurotiomycetidae</taxon>
        <taxon>Eurotiales</taxon>
        <taxon>Trichocomaceae</taxon>
        <taxon>Talaromyces</taxon>
        <taxon>Talaromyces sect. Bacilispori</taxon>
    </lineage>
</organism>
<proteinExistence type="predicted"/>
<dbReference type="EMBL" id="JAJTJA010000014">
    <property type="protein sequence ID" value="KAH8689818.1"/>
    <property type="molecule type" value="Genomic_DNA"/>
</dbReference>